<evidence type="ECO:0000313" key="3">
    <source>
        <dbReference type="Proteomes" id="UP001321473"/>
    </source>
</evidence>
<organism evidence="2 3">
    <name type="scientific">Amblyomma americanum</name>
    <name type="common">Lone star tick</name>
    <dbReference type="NCBI Taxonomy" id="6943"/>
    <lineage>
        <taxon>Eukaryota</taxon>
        <taxon>Metazoa</taxon>
        <taxon>Ecdysozoa</taxon>
        <taxon>Arthropoda</taxon>
        <taxon>Chelicerata</taxon>
        <taxon>Arachnida</taxon>
        <taxon>Acari</taxon>
        <taxon>Parasitiformes</taxon>
        <taxon>Ixodida</taxon>
        <taxon>Ixodoidea</taxon>
        <taxon>Ixodidae</taxon>
        <taxon>Amblyomminae</taxon>
        <taxon>Amblyomma</taxon>
    </lineage>
</organism>
<dbReference type="GO" id="GO:0003677">
    <property type="term" value="F:DNA binding"/>
    <property type="evidence" value="ECO:0007669"/>
    <property type="project" value="InterPro"/>
</dbReference>
<evidence type="ECO:0000256" key="1">
    <source>
        <dbReference type="SAM" id="MobiDB-lite"/>
    </source>
</evidence>
<reference evidence="2 3" key="1">
    <citation type="journal article" date="2023" name="Arcadia Sci">
        <title>De novo assembly of a long-read Amblyomma americanum tick genome.</title>
        <authorList>
            <person name="Chou S."/>
            <person name="Poskanzer K.E."/>
            <person name="Rollins M."/>
            <person name="Thuy-Boun P.S."/>
        </authorList>
    </citation>
    <scope>NUCLEOTIDE SEQUENCE [LARGE SCALE GENOMIC DNA]</scope>
    <source>
        <strain evidence="2">F_SG_1</strain>
        <tissue evidence="2">Salivary glands</tissue>
    </source>
</reference>
<accession>A0AAQ4FKY3</accession>
<gene>
    <name evidence="2" type="ORF">V5799_022863</name>
</gene>
<dbReference type="GO" id="GO:0016887">
    <property type="term" value="F:ATP hydrolysis activity"/>
    <property type="evidence" value="ECO:0007669"/>
    <property type="project" value="InterPro"/>
</dbReference>
<proteinExistence type="predicted"/>
<evidence type="ECO:0000313" key="2">
    <source>
        <dbReference type="EMBL" id="KAK8787361.1"/>
    </source>
</evidence>
<dbReference type="PANTHER" id="PTHR36498:SF1">
    <property type="entry name" value="TATA-BINDING PROTEIN-ASSOCIATED FACTOR 172"/>
    <property type="match status" value="1"/>
</dbReference>
<dbReference type="PANTHER" id="PTHR36498">
    <property type="entry name" value="TATA-BINDING PROTEIN-ASSOCIATED FACTOR 172"/>
    <property type="match status" value="1"/>
</dbReference>
<dbReference type="EMBL" id="JARKHS020001892">
    <property type="protein sequence ID" value="KAK8787361.1"/>
    <property type="molecule type" value="Genomic_DNA"/>
</dbReference>
<dbReference type="InterPro" id="IPR044972">
    <property type="entry name" value="Mot1"/>
</dbReference>
<dbReference type="GO" id="GO:0017025">
    <property type="term" value="F:TBP-class protein binding"/>
    <property type="evidence" value="ECO:0007669"/>
    <property type="project" value="InterPro"/>
</dbReference>
<sequence length="75" mass="8098">MGTDQLLDLFTLDSDRTKGATGARASDGMDPAQNCAGPSRAGMKGVLENLPELWDSSKYDSEYDLGNFLSTLRPK</sequence>
<feature type="region of interest" description="Disordered" evidence="1">
    <location>
        <begin position="17"/>
        <end position="40"/>
    </location>
</feature>
<protein>
    <submittedName>
        <fullName evidence="2">Uncharacterized protein</fullName>
    </submittedName>
</protein>
<name>A0AAQ4FKY3_AMBAM</name>
<comment type="caution">
    <text evidence="2">The sequence shown here is derived from an EMBL/GenBank/DDBJ whole genome shotgun (WGS) entry which is preliminary data.</text>
</comment>
<dbReference type="AlphaFoldDB" id="A0AAQ4FKY3"/>
<dbReference type="Proteomes" id="UP001321473">
    <property type="component" value="Unassembled WGS sequence"/>
</dbReference>
<keyword evidence="3" id="KW-1185">Reference proteome</keyword>